<comment type="caution">
    <text evidence="1">The sequence shown here is derived from an EMBL/GenBank/DDBJ whole genome shotgun (WGS) entry which is preliminary data.</text>
</comment>
<proteinExistence type="predicted"/>
<dbReference type="Proteomes" id="UP000242875">
    <property type="component" value="Unassembled WGS sequence"/>
</dbReference>
<reference evidence="1 2" key="1">
    <citation type="journal article" date="2017" name="Mycologia">
        <title>Bifiguratus adelaidae, gen. et sp. nov., a new member of Mucoromycotina in endophytic and soil-dwelling habitats.</title>
        <authorList>
            <person name="Torres-Cruz T.J."/>
            <person name="Billingsley Tobias T.L."/>
            <person name="Almatruk M."/>
            <person name="Hesse C."/>
            <person name="Kuske C.R."/>
            <person name="Desiro A."/>
            <person name="Benucci G.M."/>
            <person name="Bonito G."/>
            <person name="Stajich J.E."/>
            <person name="Dunlap C."/>
            <person name="Arnold A.E."/>
            <person name="Porras-Alfaro A."/>
        </authorList>
    </citation>
    <scope>NUCLEOTIDE SEQUENCE [LARGE SCALE GENOMIC DNA]</scope>
    <source>
        <strain evidence="1 2">AZ0501</strain>
    </source>
</reference>
<name>A0A261Y1R2_9FUNG</name>
<keyword evidence="2" id="KW-1185">Reference proteome</keyword>
<dbReference type="AlphaFoldDB" id="A0A261Y1R2"/>
<organism evidence="1 2">
    <name type="scientific">Bifiguratus adelaidae</name>
    <dbReference type="NCBI Taxonomy" id="1938954"/>
    <lineage>
        <taxon>Eukaryota</taxon>
        <taxon>Fungi</taxon>
        <taxon>Fungi incertae sedis</taxon>
        <taxon>Mucoromycota</taxon>
        <taxon>Mucoromycotina</taxon>
        <taxon>Endogonomycetes</taxon>
        <taxon>Endogonales</taxon>
        <taxon>Endogonales incertae sedis</taxon>
        <taxon>Bifiguratus</taxon>
    </lineage>
</organism>
<sequence length="146" mass="16725">MANIEHMMNNDGRVGMGSSVAYKIEPVNIIEQSQIFRPFKPAFNEPMDGLSFSSISNKNGLLTYLLGDIEIIQKPFNFCNDIEGPLKLRLLYFRITRRGFNFEIAAFDIEFQFLPWFSLHRVTEPSLMTSILWEGISALSNRGRNA</sequence>
<dbReference type="EMBL" id="MVBO01000037">
    <property type="protein sequence ID" value="OZJ04531.1"/>
    <property type="molecule type" value="Genomic_DNA"/>
</dbReference>
<accession>A0A261Y1R2</accession>
<gene>
    <name evidence="1" type="ORF">BZG36_03989</name>
</gene>
<evidence type="ECO:0000313" key="2">
    <source>
        <dbReference type="Proteomes" id="UP000242875"/>
    </source>
</evidence>
<protein>
    <submittedName>
        <fullName evidence="1">Uncharacterized protein</fullName>
    </submittedName>
</protein>
<evidence type="ECO:0000313" key="1">
    <source>
        <dbReference type="EMBL" id="OZJ04531.1"/>
    </source>
</evidence>